<dbReference type="PROSITE" id="PS51462">
    <property type="entry name" value="NUDIX"/>
    <property type="match status" value="1"/>
</dbReference>
<dbReference type="EMBL" id="MFIE01000001">
    <property type="protein sequence ID" value="OGF83350.1"/>
    <property type="molecule type" value="Genomic_DNA"/>
</dbReference>
<dbReference type="SUPFAM" id="SSF55811">
    <property type="entry name" value="Nudix"/>
    <property type="match status" value="1"/>
</dbReference>
<accession>A0A1F5X674</accession>
<evidence type="ECO:0000256" key="1">
    <source>
        <dbReference type="ARBA" id="ARBA00022801"/>
    </source>
</evidence>
<organism evidence="3 4">
    <name type="scientific">Candidatus Giovannonibacteria bacterium RIFCSPLOWO2_01_FULL_46_13</name>
    <dbReference type="NCBI Taxonomy" id="1798352"/>
    <lineage>
        <taxon>Bacteria</taxon>
        <taxon>Candidatus Giovannoniibacteriota</taxon>
    </lineage>
</organism>
<dbReference type="AlphaFoldDB" id="A0A1F5X674"/>
<evidence type="ECO:0000313" key="4">
    <source>
        <dbReference type="Proteomes" id="UP000178684"/>
    </source>
</evidence>
<dbReference type="InterPro" id="IPR000086">
    <property type="entry name" value="NUDIX_hydrolase_dom"/>
</dbReference>
<protein>
    <recommendedName>
        <fullName evidence="2">Nudix hydrolase domain-containing protein</fullName>
    </recommendedName>
</protein>
<dbReference type="Pfam" id="PF00293">
    <property type="entry name" value="NUDIX"/>
    <property type="match status" value="1"/>
</dbReference>
<dbReference type="GO" id="GO:0016787">
    <property type="term" value="F:hydrolase activity"/>
    <property type="evidence" value="ECO:0007669"/>
    <property type="project" value="UniProtKB-KW"/>
</dbReference>
<name>A0A1F5X674_9BACT</name>
<dbReference type="PANTHER" id="PTHR43736">
    <property type="entry name" value="ADP-RIBOSE PYROPHOSPHATASE"/>
    <property type="match status" value="1"/>
</dbReference>
<sequence length="150" mass="17716">MAHIHELIDFVAEAYIVHDNNILLILHKKLKIWLPIGGHIELNEDPDQALMREIEEESGLNVEIIADRLEREDANFKHLYQPGYLNITMGPDHRHVNLVYFARAKSDKFVFNKEEHDDIRWFKEDELADPRYEILPVVQFYAKEARKRAG</sequence>
<dbReference type="PANTHER" id="PTHR43736:SF1">
    <property type="entry name" value="DIHYDRONEOPTERIN TRIPHOSPHATE DIPHOSPHATASE"/>
    <property type="match status" value="1"/>
</dbReference>
<proteinExistence type="predicted"/>
<reference evidence="3 4" key="1">
    <citation type="journal article" date="2016" name="Nat. Commun.">
        <title>Thousands of microbial genomes shed light on interconnected biogeochemical processes in an aquifer system.</title>
        <authorList>
            <person name="Anantharaman K."/>
            <person name="Brown C.T."/>
            <person name="Hug L.A."/>
            <person name="Sharon I."/>
            <person name="Castelle C.J."/>
            <person name="Probst A.J."/>
            <person name="Thomas B.C."/>
            <person name="Singh A."/>
            <person name="Wilkins M.J."/>
            <person name="Karaoz U."/>
            <person name="Brodie E.L."/>
            <person name="Williams K.H."/>
            <person name="Hubbard S.S."/>
            <person name="Banfield J.F."/>
        </authorList>
    </citation>
    <scope>NUCLEOTIDE SEQUENCE [LARGE SCALE GENOMIC DNA]</scope>
</reference>
<dbReference type="PROSITE" id="PS00893">
    <property type="entry name" value="NUDIX_BOX"/>
    <property type="match status" value="1"/>
</dbReference>
<dbReference type="InterPro" id="IPR015797">
    <property type="entry name" value="NUDIX_hydrolase-like_dom_sf"/>
</dbReference>
<evidence type="ECO:0000259" key="2">
    <source>
        <dbReference type="PROSITE" id="PS51462"/>
    </source>
</evidence>
<dbReference type="Gene3D" id="3.90.79.10">
    <property type="entry name" value="Nucleoside Triphosphate Pyrophosphohydrolase"/>
    <property type="match status" value="1"/>
</dbReference>
<comment type="caution">
    <text evidence="3">The sequence shown here is derived from an EMBL/GenBank/DDBJ whole genome shotgun (WGS) entry which is preliminary data.</text>
</comment>
<keyword evidence="1" id="KW-0378">Hydrolase</keyword>
<gene>
    <name evidence="3" type="ORF">A3B18_02075</name>
</gene>
<dbReference type="CDD" id="cd03674">
    <property type="entry name" value="NUDIX_Hydrolase"/>
    <property type="match status" value="1"/>
</dbReference>
<dbReference type="Proteomes" id="UP000178684">
    <property type="component" value="Unassembled WGS sequence"/>
</dbReference>
<evidence type="ECO:0000313" key="3">
    <source>
        <dbReference type="EMBL" id="OGF83350.1"/>
    </source>
</evidence>
<feature type="domain" description="Nudix hydrolase" evidence="2">
    <location>
        <begin position="1"/>
        <end position="147"/>
    </location>
</feature>
<dbReference type="InterPro" id="IPR020084">
    <property type="entry name" value="NUDIX_hydrolase_CS"/>
</dbReference>